<reference evidence="8 9" key="1">
    <citation type="submission" date="2018-06" db="EMBL/GenBank/DDBJ databases">
        <authorList>
            <consortium name="Pathogen Informatics"/>
            <person name="Doyle S."/>
        </authorList>
    </citation>
    <scope>NUCLEOTIDE SEQUENCE [LARGE SCALE GENOMIC DNA]</scope>
    <source>
        <strain evidence="8 9">NCTC12410</strain>
    </source>
</reference>
<feature type="region of interest" description="Disordered" evidence="6">
    <location>
        <begin position="229"/>
        <end position="295"/>
    </location>
</feature>
<keyword evidence="3" id="KW-0808">Transferase</keyword>
<dbReference type="PANTHER" id="PTHR33841:SF1">
    <property type="entry name" value="DNA METHYLTRANSFERASE A"/>
    <property type="match status" value="1"/>
</dbReference>
<evidence type="ECO:0000313" key="8">
    <source>
        <dbReference type="EMBL" id="STO97584.1"/>
    </source>
</evidence>
<evidence type="ECO:0000256" key="3">
    <source>
        <dbReference type="ARBA" id="ARBA00022679"/>
    </source>
</evidence>
<evidence type="ECO:0000256" key="2">
    <source>
        <dbReference type="ARBA" id="ARBA00022603"/>
    </source>
</evidence>
<gene>
    <name evidence="8" type="ORF">NCTC12410_01416</name>
</gene>
<evidence type="ECO:0000256" key="6">
    <source>
        <dbReference type="SAM" id="MobiDB-lite"/>
    </source>
</evidence>
<proteinExistence type="predicted"/>
<dbReference type="REBASE" id="431772">
    <property type="entry name" value="Hca12410ORF1416P"/>
</dbReference>
<dbReference type="Proteomes" id="UP000254841">
    <property type="component" value="Unassembled WGS sequence"/>
</dbReference>
<evidence type="ECO:0000313" key="9">
    <source>
        <dbReference type="Proteomes" id="UP000254841"/>
    </source>
</evidence>
<accession>A0A377J5N9</accession>
<evidence type="ECO:0000256" key="5">
    <source>
        <dbReference type="ARBA" id="ARBA00047942"/>
    </source>
</evidence>
<dbReference type="PRINTS" id="PR00507">
    <property type="entry name" value="N12N6MTFRASE"/>
</dbReference>
<feature type="compositionally biased region" description="Polar residues" evidence="6">
    <location>
        <begin position="570"/>
        <end position="594"/>
    </location>
</feature>
<sequence>MTPHLSPLSHHKASPKDLAQSFKALIYELFSLEVAQADAQALHALEQSYGEFDFGGAIVCFASAASSETLSSSSLGHTNLAFSLICSKPSATLSKSLYAKATQAINRAIPSYNIIFFLNPQEDLLTISFATRREHKRAADQDVLERVIIIKDLSLLSPSKGHLRNLDSIAKASKHKKQMPTPIDQLYQESIKALSIESLNEKFYQEVVGIFIALIDSIQLPTPSLRASEATEAIHPTPSLRGEAEAIHKSKADSSDEAMDCHADKSARNDKKKADSSNEADSKKTAQNLSEQAKDSRICDEKSGLCEHSQGRALGVRNRRECEAIADLSRKAESTSQASQDNTKREFSLRLLSRLLFCKFLEKKGIIDTAIFSTTLSGNYYHEVLEPLFFSTLNTPKNARDYALLDPHIAALLEQIPYLNGGLFAPQASDFYSPSRPTAYHTTLKVPNTPLAELFTLLESYHFSIDESTPDAQEVGLNPELLGMVFESLLSELFTDNRKDSTSSLRKSTGSYYTPREIVQYMCRTSLYQYLLSKMDSAFGLESRISSPRLCDSHSRLISARGSKSHDSSSKILESTSSDKTAAQKSCREQTALSPSLRALREQSVAIHKSKVDSSVDCHADKSARNDSKNAANKKADSRNEAQNLNDSQAEGFADDFVGCQGVGEGIYLSGNEQAHAADSRKSAAKPTPETLHALIFHQDPSHLPPTTHAQILAALSTLKVLDPACGSGAFPIGLMQEILDLQDLLGDTRSPYTRKLEILQSNIYGIDIQPMATEISRLRCFLSLIVDESPHSIAPLPNLEFKFLSANSLLPLPKDSILEYDGYQADKQKLESIRQANFTADLKSREKLKQDYLKTAAHIARNLILHDQGESPLTLWNPYDPHSVAGFFDSEYMFGLQGFDIVIGNPPYISAPNQMKDKFLAQQRETLKNISYYKTLHKKWDLYIPFIERGLKILNFNGMCSMIIPYPYTNQPYAQKSRENVFKDFSLVEIADLHESKVFNAEVLNCIVFIQNNNANNEIFISKLHHHTIERIYKKNRNIFIQDEKSFIWNLTGEREIDKYQKLNTLGDFCYISVGMGLHSSESNKNYKFTKKDLISRTMDKIHNRAYIEGKDIEKYQIVNVKYLEYNTERCPSQCREPRFPELFEAEKLVINKIGYLKSVIDTNKTICDQTIRVCVLWHNLKNINNKSIISSIKKFSNFERNDLENLSQQVNLLYLLGILNSKYIALLLDEIRGVGNIDLNPEYLRKIPIPKITESNKPLANEIIQCVEQILSLRGEAEAIQPQSSLRADEIGAAIHKQKELESKIDSLVYKLYDLSETEIHTIDSKT</sequence>
<dbReference type="InterPro" id="IPR029063">
    <property type="entry name" value="SAM-dependent_MTases_sf"/>
</dbReference>
<feature type="region of interest" description="Disordered" evidence="6">
    <location>
        <begin position="616"/>
        <end position="644"/>
    </location>
</feature>
<evidence type="ECO:0000256" key="4">
    <source>
        <dbReference type="ARBA" id="ARBA00022691"/>
    </source>
</evidence>
<protein>
    <recommendedName>
        <fullName evidence="1">site-specific DNA-methyltransferase (adenine-specific)</fullName>
        <ecNumber evidence="1">2.1.1.72</ecNumber>
    </recommendedName>
</protein>
<dbReference type="Pfam" id="PF07669">
    <property type="entry name" value="Eco57I"/>
    <property type="match status" value="1"/>
</dbReference>
<dbReference type="OrthoDB" id="9761012at2"/>
<feature type="region of interest" description="Disordered" evidence="6">
    <location>
        <begin position="561"/>
        <end position="594"/>
    </location>
</feature>
<evidence type="ECO:0000256" key="1">
    <source>
        <dbReference type="ARBA" id="ARBA00011900"/>
    </source>
</evidence>
<dbReference type="RefSeq" id="WP_115011810.1">
    <property type="nucleotide sequence ID" value="NZ_UGHV01000001.1"/>
</dbReference>
<keyword evidence="8" id="KW-0378">Hydrolase</keyword>
<feature type="compositionally biased region" description="Basic and acidic residues" evidence="6">
    <location>
        <begin position="242"/>
        <end position="284"/>
    </location>
</feature>
<evidence type="ECO:0000259" key="7">
    <source>
        <dbReference type="Pfam" id="PF07669"/>
    </source>
</evidence>
<dbReference type="GO" id="GO:0032259">
    <property type="term" value="P:methylation"/>
    <property type="evidence" value="ECO:0007669"/>
    <property type="project" value="UniProtKB-KW"/>
</dbReference>
<dbReference type="EC" id="2.1.1.72" evidence="1"/>
<dbReference type="SUPFAM" id="SSF53335">
    <property type="entry name" value="S-adenosyl-L-methionine-dependent methyltransferases"/>
    <property type="match status" value="1"/>
</dbReference>
<dbReference type="GO" id="GO:0006304">
    <property type="term" value="P:DNA modification"/>
    <property type="evidence" value="ECO:0007669"/>
    <property type="project" value="InterPro"/>
</dbReference>
<dbReference type="PROSITE" id="PS00092">
    <property type="entry name" value="N6_MTASE"/>
    <property type="match status" value="1"/>
</dbReference>
<feature type="domain" description="Type II methyltransferase M.TaqI-like" evidence="7">
    <location>
        <begin position="763"/>
        <end position="1000"/>
    </location>
</feature>
<dbReference type="GO" id="GO:0016787">
    <property type="term" value="F:hydrolase activity"/>
    <property type="evidence" value="ECO:0007669"/>
    <property type="project" value="UniProtKB-KW"/>
</dbReference>
<comment type="catalytic activity">
    <reaction evidence="5">
        <text>a 2'-deoxyadenosine in DNA + S-adenosyl-L-methionine = an N(6)-methyl-2'-deoxyadenosine in DNA + S-adenosyl-L-homocysteine + H(+)</text>
        <dbReference type="Rhea" id="RHEA:15197"/>
        <dbReference type="Rhea" id="RHEA-COMP:12418"/>
        <dbReference type="Rhea" id="RHEA-COMP:12419"/>
        <dbReference type="ChEBI" id="CHEBI:15378"/>
        <dbReference type="ChEBI" id="CHEBI:57856"/>
        <dbReference type="ChEBI" id="CHEBI:59789"/>
        <dbReference type="ChEBI" id="CHEBI:90615"/>
        <dbReference type="ChEBI" id="CHEBI:90616"/>
        <dbReference type="EC" id="2.1.1.72"/>
    </reaction>
</comment>
<keyword evidence="2" id="KW-0489">Methyltransferase</keyword>
<dbReference type="InterPro" id="IPR050953">
    <property type="entry name" value="N4_N6_ade-DNA_methylase"/>
</dbReference>
<name>A0A377J5N9_9HELI</name>
<dbReference type="GO" id="GO:0009007">
    <property type="term" value="F:site-specific DNA-methyltransferase (adenine-specific) activity"/>
    <property type="evidence" value="ECO:0007669"/>
    <property type="project" value="UniProtKB-EC"/>
</dbReference>
<keyword evidence="4" id="KW-0949">S-adenosyl-L-methionine</keyword>
<dbReference type="EMBL" id="UGHV01000001">
    <property type="protein sequence ID" value="STO97584.1"/>
    <property type="molecule type" value="Genomic_DNA"/>
</dbReference>
<dbReference type="Gene3D" id="3.40.50.150">
    <property type="entry name" value="Vaccinia Virus protein VP39"/>
    <property type="match status" value="1"/>
</dbReference>
<organism evidence="8 9">
    <name type="scientific">Helicobacter canis</name>
    <dbReference type="NCBI Taxonomy" id="29419"/>
    <lineage>
        <taxon>Bacteria</taxon>
        <taxon>Pseudomonadati</taxon>
        <taxon>Campylobacterota</taxon>
        <taxon>Epsilonproteobacteria</taxon>
        <taxon>Campylobacterales</taxon>
        <taxon>Helicobacteraceae</taxon>
        <taxon>Helicobacter</taxon>
    </lineage>
</organism>
<dbReference type="InterPro" id="IPR011639">
    <property type="entry name" value="MethylTrfase_TaqI-like_dom"/>
</dbReference>
<dbReference type="PANTHER" id="PTHR33841">
    <property type="entry name" value="DNA METHYLTRANSFERASE YEEA-RELATED"/>
    <property type="match status" value="1"/>
</dbReference>
<feature type="compositionally biased region" description="Basic and acidic residues" evidence="6">
    <location>
        <begin position="616"/>
        <end position="640"/>
    </location>
</feature>
<dbReference type="GO" id="GO:0003676">
    <property type="term" value="F:nucleic acid binding"/>
    <property type="evidence" value="ECO:0007669"/>
    <property type="project" value="InterPro"/>
</dbReference>
<dbReference type="InterPro" id="IPR002052">
    <property type="entry name" value="DNA_methylase_N6_adenine_CS"/>
</dbReference>